<protein>
    <submittedName>
        <fullName evidence="2">Dihydropteroate synthase</fullName>
        <ecNumber evidence="2">2.5.1.15</ecNumber>
    </submittedName>
</protein>
<dbReference type="GO" id="GO:0046654">
    <property type="term" value="P:tetrahydrofolate biosynthetic process"/>
    <property type="evidence" value="ECO:0007669"/>
    <property type="project" value="TreeGrafter"/>
</dbReference>
<reference evidence="2" key="1">
    <citation type="submission" date="2018-06" db="EMBL/GenBank/DDBJ databases">
        <authorList>
            <person name="Zhirakovskaya E."/>
        </authorList>
    </citation>
    <scope>NUCLEOTIDE SEQUENCE</scope>
</reference>
<feature type="domain" description="Pterin-binding" evidence="1">
    <location>
        <begin position="1"/>
        <end position="178"/>
    </location>
</feature>
<dbReference type="GO" id="GO:0005829">
    <property type="term" value="C:cytosol"/>
    <property type="evidence" value="ECO:0007669"/>
    <property type="project" value="TreeGrafter"/>
</dbReference>
<accession>A0A3B1DPU8</accession>
<dbReference type="PANTHER" id="PTHR20941">
    <property type="entry name" value="FOLATE SYNTHESIS PROTEINS"/>
    <property type="match status" value="1"/>
</dbReference>
<keyword evidence="2" id="KW-0808">Transferase</keyword>
<proteinExistence type="predicted"/>
<gene>
    <name evidence="2" type="ORF">MNBD_PLANCTO03-1701</name>
</gene>
<dbReference type="SUPFAM" id="SSF51717">
    <property type="entry name" value="Dihydropteroate synthetase-like"/>
    <property type="match status" value="1"/>
</dbReference>
<dbReference type="PANTHER" id="PTHR20941:SF1">
    <property type="entry name" value="FOLIC ACID SYNTHESIS PROTEIN FOL1"/>
    <property type="match status" value="1"/>
</dbReference>
<dbReference type="GO" id="GO:0004156">
    <property type="term" value="F:dihydropteroate synthase activity"/>
    <property type="evidence" value="ECO:0007669"/>
    <property type="project" value="UniProtKB-EC"/>
</dbReference>
<dbReference type="InterPro" id="IPR011005">
    <property type="entry name" value="Dihydropteroate_synth-like_sf"/>
</dbReference>
<dbReference type="InterPro" id="IPR000489">
    <property type="entry name" value="Pterin-binding_dom"/>
</dbReference>
<dbReference type="PROSITE" id="PS50972">
    <property type="entry name" value="PTERIN_BINDING"/>
    <property type="match status" value="1"/>
</dbReference>
<feature type="non-terminal residue" evidence="2">
    <location>
        <position position="1"/>
    </location>
</feature>
<dbReference type="InterPro" id="IPR045031">
    <property type="entry name" value="DHP_synth-like"/>
</dbReference>
<evidence type="ECO:0000259" key="1">
    <source>
        <dbReference type="PROSITE" id="PS50972"/>
    </source>
</evidence>
<sequence>ADAINDVSGATEQPEAMLALAARTGAGLILMHRYCPPEEDKYSDRYTREMADRDSREPEYADVTTDVREVLVDRAMAAEAAGVAREAILLDPGLGFGKTVEQNLELVRQTGEFVKTGYPLLSAASRKSFVGRVSCPEAAQTDPGDRLAGSLAFSVMHLVAGARVFRVHDVAAQREALLAAWAIRGRAD</sequence>
<evidence type="ECO:0000313" key="2">
    <source>
        <dbReference type="EMBL" id="VAX40881.1"/>
    </source>
</evidence>
<dbReference type="AlphaFoldDB" id="A0A3B1DPU8"/>
<dbReference type="EC" id="2.5.1.15" evidence="2"/>
<dbReference type="Pfam" id="PF00809">
    <property type="entry name" value="Pterin_bind"/>
    <property type="match status" value="1"/>
</dbReference>
<organism evidence="2">
    <name type="scientific">hydrothermal vent metagenome</name>
    <dbReference type="NCBI Taxonomy" id="652676"/>
    <lineage>
        <taxon>unclassified sequences</taxon>
        <taxon>metagenomes</taxon>
        <taxon>ecological metagenomes</taxon>
    </lineage>
</organism>
<name>A0A3B1DPU8_9ZZZZ</name>
<dbReference type="EMBL" id="UOGK01000460">
    <property type="protein sequence ID" value="VAX40881.1"/>
    <property type="molecule type" value="Genomic_DNA"/>
</dbReference>
<dbReference type="Gene3D" id="3.20.20.20">
    <property type="entry name" value="Dihydropteroate synthase-like"/>
    <property type="match status" value="1"/>
</dbReference>